<dbReference type="AlphaFoldDB" id="A0AA37F412"/>
<proteinExistence type="predicted"/>
<gene>
    <name evidence="1" type="ORF">GCM10010126_22560</name>
</gene>
<name>A0AA37F412_9ACTN</name>
<dbReference type="EMBL" id="BMQD01000006">
    <property type="protein sequence ID" value="GGK62713.1"/>
    <property type="molecule type" value="Genomic_DNA"/>
</dbReference>
<reference evidence="1" key="2">
    <citation type="submission" date="2022-09" db="EMBL/GenBank/DDBJ databases">
        <authorList>
            <person name="Sun Q."/>
            <person name="Ohkuma M."/>
        </authorList>
    </citation>
    <scope>NUCLEOTIDE SEQUENCE</scope>
    <source>
        <strain evidence="1">JCM 3093</strain>
    </source>
</reference>
<sequence>MALPIHEGSTGRARGLPKRMNGALLVGLNEIERQILLRELAEIATELAELQRRALVITARVDRDESGRLAHPA</sequence>
<evidence type="ECO:0000313" key="1">
    <source>
        <dbReference type="EMBL" id="GGK62713.1"/>
    </source>
</evidence>
<comment type="caution">
    <text evidence="1">The sequence shown here is derived from an EMBL/GenBank/DDBJ whole genome shotgun (WGS) entry which is preliminary data.</text>
</comment>
<accession>A0AA37F412</accession>
<protein>
    <submittedName>
        <fullName evidence="1">Uncharacterized protein</fullName>
    </submittedName>
</protein>
<organism evidence="1 2">
    <name type="scientific">Planomonospora parontospora</name>
    <dbReference type="NCBI Taxonomy" id="58119"/>
    <lineage>
        <taxon>Bacteria</taxon>
        <taxon>Bacillati</taxon>
        <taxon>Actinomycetota</taxon>
        <taxon>Actinomycetes</taxon>
        <taxon>Streptosporangiales</taxon>
        <taxon>Streptosporangiaceae</taxon>
        <taxon>Planomonospora</taxon>
    </lineage>
</organism>
<reference evidence="1" key="1">
    <citation type="journal article" date="2014" name="Int. J. Syst. Evol. Microbiol.">
        <title>Complete genome sequence of Corynebacterium casei LMG S-19264T (=DSM 44701T), isolated from a smear-ripened cheese.</title>
        <authorList>
            <consortium name="US DOE Joint Genome Institute (JGI-PGF)"/>
            <person name="Walter F."/>
            <person name="Albersmeier A."/>
            <person name="Kalinowski J."/>
            <person name="Ruckert C."/>
        </authorList>
    </citation>
    <scope>NUCLEOTIDE SEQUENCE</scope>
    <source>
        <strain evidence="1">JCM 3093</strain>
    </source>
</reference>
<evidence type="ECO:0000313" key="2">
    <source>
        <dbReference type="Proteomes" id="UP000627984"/>
    </source>
</evidence>
<dbReference type="Proteomes" id="UP000627984">
    <property type="component" value="Unassembled WGS sequence"/>
</dbReference>